<gene>
    <name evidence="15" type="ORF">HELGO_WM8723</name>
</gene>
<dbReference type="PANTHER" id="PTHR10953:SF102">
    <property type="entry name" value="ADENYLYLTRANSFERASE AND SULFURTRANSFERASE MOCS3"/>
    <property type="match status" value="1"/>
</dbReference>
<keyword evidence="4" id="KW-0547">Nucleotide-binding</keyword>
<keyword evidence="5" id="KW-0067">ATP-binding</keyword>
<dbReference type="EMBL" id="CACVAY010000145">
    <property type="protein sequence ID" value="CAA6827878.1"/>
    <property type="molecule type" value="Genomic_DNA"/>
</dbReference>
<evidence type="ECO:0000256" key="11">
    <source>
        <dbReference type="ARBA" id="ARBA00075110"/>
    </source>
</evidence>
<dbReference type="GO" id="GO:0061605">
    <property type="term" value="F:molybdopterin-synthase adenylyltransferase activity"/>
    <property type="evidence" value="ECO:0007669"/>
    <property type="project" value="UniProtKB-EC"/>
</dbReference>
<organism evidence="15">
    <name type="scientific">uncultured Thiotrichaceae bacterium</name>
    <dbReference type="NCBI Taxonomy" id="298394"/>
    <lineage>
        <taxon>Bacteria</taxon>
        <taxon>Pseudomonadati</taxon>
        <taxon>Pseudomonadota</taxon>
        <taxon>Gammaproteobacteria</taxon>
        <taxon>Thiotrichales</taxon>
        <taxon>Thiotrichaceae</taxon>
        <taxon>environmental samples</taxon>
    </lineage>
</organism>
<evidence type="ECO:0000259" key="14">
    <source>
        <dbReference type="Pfam" id="PF00899"/>
    </source>
</evidence>
<dbReference type="FunFam" id="3.40.50.720:FF:000033">
    <property type="entry name" value="Adenylyltransferase and sulfurtransferase MOCS3"/>
    <property type="match status" value="1"/>
</dbReference>
<comment type="subunit">
    <text evidence="8">Homodimer. Forms a stable heterotetrameric complex of 2 MoeB and 2 MoaD during adenylation of MoaD.</text>
</comment>
<evidence type="ECO:0000256" key="9">
    <source>
        <dbReference type="ARBA" id="ARBA00066884"/>
    </source>
</evidence>
<protein>
    <recommendedName>
        <fullName evidence="10">Molybdopterin-synthase adenylyltransferase</fullName>
        <ecNumber evidence="9">2.7.7.80</ecNumber>
    </recommendedName>
    <alternativeName>
        <fullName evidence="13">MoaD protein adenylase</fullName>
    </alternativeName>
    <alternativeName>
        <fullName evidence="11">Molybdopterin-converting factor subunit 1 adenylase</fullName>
    </alternativeName>
    <alternativeName>
        <fullName evidence="12">Sulfur carrier protein MoaD adenylyltransferase</fullName>
    </alternativeName>
</protein>
<dbReference type="GO" id="GO:0008146">
    <property type="term" value="F:sulfotransferase activity"/>
    <property type="evidence" value="ECO:0007669"/>
    <property type="project" value="TreeGrafter"/>
</dbReference>
<dbReference type="GO" id="GO:0004792">
    <property type="term" value="F:thiosulfate-cyanide sulfurtransferase activity"/>
    <property type="evidence" value="ECO:0007669"/>
    <property type="project" value="TreeGrafter"/>
</dbReference>
<evidence type="ECO:0000313" key="15">
    <source>
        <dbReference type="EMBL" id="CAA6827878.1"/>
    </source>
</evidence>
<comment type="catalytic activity">
    <reaction evidence="6">
        <text>[molybdopterin-synthase sulfur-carrier protein]-C-terminal Gly-Gly + ATP + H(+) = [molybdopterin-synthase sulfur-carrier protein]-C-terminal Gly-Gly-AMP + diphosphate</text>
        <dbReference type="Rhea" id="RHEA:43616"/>
        <dbReference type="Rhea" id="RHEA-COMP:12159"/>
        <dbReference type="Rhea" id="RHEA-COMP:12202"/>
        <dbReference type="ChEBI" id="CHEBI:15378"/>
        <dbReference type="ChEBI" id="CHEBI:30616"/>
        <dbReference type="ChEBI" id="CHEBI:33019"/>
        <dbReference type="ChEBI" id="CHEBI:90618"/>
        <dbReference type="ChEBI" id="CHEBI:90778"/>
        <dbReference type="EC" id="2.7.7.80"/>
    </reaction>
</comment>
<reference evidence="15" key="1">
    <citation type="submission" date="2020-01" db="EMBL/GenBank/DDBJ databases">
        <authorList>
            <person name="Meier V. D."/>
            <person name="Meier V D."/>
        </authorList>
    </citation>
    <scope>NUCLEOTIDE SEQUENCE</scope>
    <source>
        <strain evidence="15">HLG_WM_MAG_07</strain>
    </source>
</reference>
<evidence type="ECO:0000256" key="3">
    <source>
        <dbReference type="ARBA" id="ARBA00022679"/>
    </source>
</evidence>
<keyword evidence="15" id="KW-0548">Nucleotidyltransferase</keyword>
<dbReference type="Pfam" id="PF00899">
    <property type="entry name" value="ThiF"/>
    <property type="match status" value="1"/>
</dbReference>
<evidence type="ECO:0000256" key="1">
    <source>
        <dbReference type="ARBA" id="ARBA00005046"/>
    </source>
</evidence>
<dbReference type="InterPro" id="IPR045886">
    <property type="entry name" value="ThiF/MoeB/HesA"/>
</dbReference>
<comment type="similarity">
    <text evidence="2">Belongs to the HesA/MoeB/ThiF family.</text>
</comment>
<dbReference type="GO" id="GO:0008641">
    <property type="term" value="F:ubiquitin-like modifier activating enzyme activity"/>
    <property type="evidence" value="ECO:0007669"/>
    <property type="project" value="InterPro"/>
</dbReference>
<evidence type="ECO:0000256" key="12">
    <source>
        <dbReference type="ARBA" id="ARBA00075328"/>
    </source>
</evidence>
<proteinExistence type="inferred from homology"/>
<feature type="domain" description="THIF-type NAD/FAD binding fold" evidence="14">
    <location>
        <begin position="9"/>
        <end position="243"/>
    </location>
</feature>
<evidence type="ECO:0000256" key="4">
    <source>
        <dbReference type="ARBA" id="ARBA00022741"/>
    </source>
</evidence>
<accession>A0A6S6U871</accession>
<dbReference type="CDD" id="cd00757">
    <property type="entry name" value="ThiF_MoeB_HesA_family"/>
    <property type="match status" value="1"/>
</dbReference>
<sequence length="245" mass="26853">MNDQQLLRYSRQILLPEVGIDGQQEILASRVLVIGMGGLGSPITLYLAASGVGHLTLLDFDEVELSNLQRQIIHNEHSIGTAKTLSAQVQAAKINSEIQINTINQKLDPKALSDIISDHDIIVDGSDNFETRFMVNQLCHDTQKPLVSGAVIRMEGQISTYDFREQNAPCYRCLYAEEGETEDTCSTTGVLSPVAGIVGSIQATEVLKIITGLPTLHGKLLLLDAKYMQFRTMNLKKDPACPVCN</sequence>
<evidence type="ECO:0000256" key="2">
    <source>
        <dbReference type="ARBA" id="ARBA00009919"/>
    </source>
</evidence>
<dbReference type="Gene3D" id="3.40.50.720">
    <property type="entry name" value="NAD(P)-binding Rossmann-like Domain"/>
    <property type="match status" value="1"/>
</dbReference>
<dbReference type="GO" id="GO:0005524">
    <property type="term" value="F:ATP binding"/>
    <property type="evidence" value="ECO:0007669"/>
    <property type="project" value="UniProtKB-KW"/>
</dbReference>
<dbReference type="SUPFAM" id="SSF69572">
    <property type="entry name" value="Activating enzymes of the ubiquitin-like proteins"/>
    <property type="match status" value="1"/>
</dbReference>
<evidence type="ECO:0000256" key="6">
    <source>
        <dbReference type="ARBA" id="ARBA00052218"/>
    </source>
</evidence>
<name>A0A6S6U871_9GAMM</name>
<dbReference type="GO" id="GO:0005829">
    <property type="term" value="C:cytosol"/>
    <property type="evidence" value="ECO:0007669"/>
    <property type="project" value="TreeGrafter"/>
</dbReference>
<keyword evidence="3 15" id="KW-0808">Transferase</keyword>
<dbReference type="AlphaFoldDB" id="A0A6S6U871"/>
<dbReference type="EC" id="2.7.7.80" evidence="9"/>
<dbReference type="InterPro" id="IPR000594">
    <property type="entry name" value="ThiF_NAD_FAD-bd"/>
</dbReference>
<dbReference type="NCBIfam" id="NF004281">
    <property type="entry name" value="PRK05690.1"/>
    <property type="match status" value="1"/>
</dbReference>
<comment type="pathway">
    <text evidence="1">Cofactor biosynthesis; molybdopterin biosynthesis.</text>
</comment>
<evidence type="ECO:0000256" key="7">
    <source>
        <dbReference type="ARBA" id="ARBA00055169"/>
    </source>
</evidence>
<comment type="function">
    <text evidence="7">Catalyzes the adenylation by ATP of the carboxyl group of the C-terminal glycine of sulfur carrier protein MoaD.</text>
</comment>
<evidence type="ECO:0000256" key="10">
    <source>
        <dbReference type="ARBA" id="ARBA00073635"/>
    </source>
</evidence>
<dbReference type="PANTHER" id="PTHR10953">
    <property type="entry name" value="UBIQUITIN-ACTIVATING ENZYME E1"/>
    <property type="match status" value="1"/>
</dbReference>
<dbReference type="InterPro" id="IPR035985">
    <property type="entry name" value="Ubiquitin-activating_enz"/>
</dbReference>
<evidence type="ECO:0000256" key="8">
    <source>
        <dbReference type="ARBA" id="ARBA00063809"/>
    </source>
</evidence>
<evidence type="ECO:0000256" key="13">
    <source>
        <dbReference type="ARBA" id="ARBA00078531"/>
    </source>
</evidence>
<evidence type="ECO:0000256" key="5">
    <source>
        <dbReference type="ARBA" id="ARBA00022840"/>
    </source>
</evidence>